<proteinExistence type="inferred from homology"/>
<feature type="domain" description="Pseudouridine synthase I TruA alpha/beta" evidence="8">
    <location>
        <begin position="354"/>
        <end position="420"/>
    </location>
</feature>
<feature type="active site" description="Nucleophile" evidence="5">
    <location>
        <position position="143"/>
    </location>
</feature>
<dbReference type="InterPro" id="IPR001406">
    <property type="entry name" value="PsdUridine_synth_TruA"/>
</dbReference>
<dbReference type="InterPro" id="IPR020097">
    <property type="entry name" value="PsdUridine_synth_TruA_a/b_dom"/>
</dbReference>
<evidence type="ECO:0000256" key="6">
    <source>
        <dbReference type="PIRSR" id="PIRSR641708-2"/>
    </source>
</evidence>
<dbReference type="GO" id="GO:0009982">
    <property type="term" value="F:pseudouridine synthase activity"/>
    <property type="evidence" value="ECO:0007669"/>
    <property type="project" value="InterPro"/>
</dbReference>
<evidence type="ECO:0000256" key="1">
    <source>
        <dbReference type="ARBA" id="ARBA00009375"/>
    </source>
</evidence>
<dbReference type="PANTHER" id="PTHR11142:SF9">
    <property type="entry name" value="TRNA PSEUDOURIDINE SYNTHASE-RELATED"/>
    <property type="match status" value="1"/>
</dbReference>
<gene>
    <name evidence="9" type="ORF">BVC80_1837g40</name>
</gene>
<protein>
    <submittedName>
        <fullName evidence="9">Pseudouridine synthase I</fullName>
    </submittedName>
</protein>
<dbReference type="Gene3D" id="3.30.70.580">
    <property type="entry name" value="Pseudouridine synthase I, catalytic domain, N-terminal subdomain"/>
    <property type="match status" value="1"/>
</dbReference>
<dbReference type="InParanoid" id="A0A200R3F0"/>
<evidence type="ECO:0000256" key="3">
    <source>
        <dbReference type="ARBA" id="ARBA00023235"/>
    </source>
</evidence>
<dbReference type="FunFam" id="3.30.70.580:FF:000002">
    <property type="entry name" value="tRNA pseudouridine synthase"/>
    <property type="match status" value="1"/>
</dbReference>
<dbReference type="SUPFAM" id="SSF55120">
    <property type="entry name" value="Pseudouridine synthase"/>
    <property type="match status" value="2"/>
</dbReference>
<dbReference type="InterPro" id="IPR041708">
    <property type="entry name" value="PUS1/PUS2-like"/>
</dbReference>
<dbReference type="InterPro" id="IPR020094">
    <property type="entry name" value="TruA/RsuA/RluB/E/F_N"/>
</dbReference>
<evidence type="ECO:0000313" key="10">
    <source>
        <dbReference type="Proteomes" id="UP000195402"/>
    </source>
</evidence>
<evidence type="ECO:0000256" key="4">
    <source>
        <dbReference type="ARBA" id="ARBA00036943"/>
    </source>
</evidence>
<evidence type="ECO:0000259" key="8">
    <source>
        <dbReference type="Pfam" id="PF01416"/>
    </source>
</evidence>
<dbReference type="GO" id="GO:0003723">
    <property type="term" value="F:RNA binding"/>
    <property type="evidence" value="ECO:0007669"/>
    <property type="project" value="InterPro"/>
</dbReference>
<dbReference type="InterPro" id="IPR020095">
    <property type="entry name" value="PsdUridine_synth_TruA_C"/>
</dbReference>
<dbReference type="OrthoDB" id="10256309at2759"/>
<dbReference type="Pfam" id="PF01416">
    <property type="entry name" value="PseudoU_synth_1"/>
    <property type="match status" value="1"/>
</dbReference>
<evidence type="ECO:0000256" key="2">
    <source>
        <dbReference type="ARBA" id="ARBA00022694"/>
    </source>
</evidence>
<feature type="binding site" evidence="6">
    <location>
        <position position="208"/>
    </location>
    <ligand>
        <name>substrate</name>
    </ligand>
</feature>
<comment type="caution">
    <text evidence="9">The sequence shown here is derived from an EMBL/GenBank/DDBJ whole genome shotgun (WGS) entry which is preliminary data.</text>
</comment>
<comment type="catalytic activity">
    <reaction evidence="4">
        <text>a uridine in tRNA = a pseudouridine in tRNA</text>
        <dbReference type="Rhea" id="RHEA:54572"/>
        <dbReference type="Rhea" id="RHEA-COMP:13339"/>
        <dbReference type="Rhea" id="RHEA-COMP:13934"/>
        <dbReference type="ChEBI" id="CHEBI:65314"/>
        <dbReference type="ChEBI" id="CHEBI:65315"/>
    </reaction>
</comment>
<organism evidence="9 10">
    <name type="scientific">Macleaya cordata</name>
    <name type="common">Five-seeded plume-poppy</name>
    <name type="synonym">Bocconia cordata</name>
    <dbReference type="NCBI Taxonomy" id="56857"/>
    <lineage>
        <taxon>Eukaryota</taxon>
        <taxon>Viridiplantae</taxon>
        <taxon>Streptophyta</taxon>
        <taxon>Embryophyta</taxon>
        <taxon>Tracheophyta</taxon>
        <taxon>Spermatophyta</taxon>
        <taxon>Magnoliopsida</taxon>
        <taxon>Ranunculales</taxon>
        <taxon>Papaveraceae</taxon>
        <taxon>Papaveroideae</taxon>
        <taxon>Macleaya</taxon>
    </lineage>
</organism>
<dbReference type="EMBL" id="MVGT01000438">
    <property type="protein sequence ID" value="OVA17244.1"/>
    <property type="molecule type" value="Genomic_DNA"/>
</dbReference>
<dbReference type="GO" id="GO:0005634">
    <property type="term" value="C:nucleus"/>
    <property type="evidence" value="ECO:0007669"/>
    <property type="project" value="TreeGrafter"/>
</dbReference>
<dbReference type="GO" id="GO:1990481">
    <property type="term" value="P:mRNA pseudouridine synthesis"/>
    <property type="evidence" value="ECO:0007669"/>
    <property type="project" value="TreeGrafter"/>
</dbReference>
<evidence type="ECO:0000256" key="5">
    <source>
        <dbReference type="PIRSR" id="PIRSR641708-1"/>
    </source>
</evidence>
<dbReference type="CDD" id="cd02568">
    <property type="entry name" value="PseudoU_synth_PUS1_PUS2"/>
    <property type="match status" value="1"/>
</dbReference>
<keyword evidence="2" id="KW-0819">tRNA processing</keyword>
<dbReference type="FunCoup" id="A0A200R3F0">
    <property type="interactions" value="153"/>
</dbReference>
<evidence type="ECO:0000313" key="9">
    <source>
        <dbReference type="EMBL" id="OVA17244.1"/>
    </source>
</evidence>
<dbReference type="AlphaFoldDB" id="A0A200R3F0"/>
<reference evidence="9 10" key="1">
    <citation type="journal article" date="2017" name="Mol. Plant">
        <title>The Genome of Medicinal Plant Macleaya cordata Provides New Insights into Benzylisoquinoline Alkaloids Metabolism.</title>
        <authorList>
            <person name="Liu X."/>
            <person name="Liu Y."/>
            <person name="Huang P."/>
            <person name="Ma Y."/>
            <person name="Qing Z."/>
            <person name="Tang Q."/>
            <person name="Cao H."/>
            <person name="Cheng P."/>
            <person name="Zheng Y."/>
            <person name="Yuan Z."/>
            <person name="Zhou Y."/>
            <person name="Liu J."/>
            <person name="Tang Z."/>
            <person name="Zhuo Y."/>
            <person name="Zhang Y."/>
            <person name="Yu L."/>
            <person name="Huang J."/>
            <person name="Yang P."/>
            <person name="Peng Q."/>
            <person name="Zhang J."/>
            <person name="Jiang W."/>
            <person name="Zhang Z."/>
            <person name="Lin K."/>
            <person name="Ro D.K."/>
            <person name="Chen X."/>
            <person name="Xiong X."/>
            <person name="Shang Y."/>
            <person name="Huang S."/>
            <person name="Zeng J."/>
        </authorList>
    </citation>
    <scope>NUCLEOTIDE SEQUENCE [LARGE SCALE GENOMIC DNA]</scope>
    <source>
        <strain evidence="10">cv. BLH2017</strain>
        <tissue evidence="9">Root</tissue>
    </source>
</reference>
<dbReference type="PANTHER" id="PTHR11142">
    <property type="entry name" value="PSEUDOURIDYLATE SYNTHASE"/>
    <property type="match status" value="1"/>
</dbReference>
<dbReference type="GO" id="GO:0031119">
    <property type="term" value="P:tRNA pseudouridine synthesis"/>
    <property type="evidence" value="ECO:0007669"/>
    <property type="project" value="InterPro"/>
</dbReference>
<dbReference type="Gene3D" id="3.30.70.660">
    <property type="entry name" value="Pseudouridine synthase I, catalytic domain, C-terminal subdomain"/>
    <property type="match status" value="2"/>
</dbReference>
<dbReference type="Proteomes" id="UP000195402">
    <property type="component" value="Unassembled WGS sequence"/>
</dbReference>
<dbReference type="InterPro" id="IPR020103">
    <property type="entry name" value="PsdUridine_synth_cat_dom_sf"/>
</dbReference>
<sequence length="523" mass="59525">MAISCLRFPLSPWLKTKTPTTSPFPPSNPNNNNNNNCFRILCYFSSSTSQTSQLLSSSDQQQQQQQLVEIPGEKWESFRKKKVVMRVGYVGTDYKGLQIQRHESSSSTIEAELETAIFKAGGIRESNYGNLHKIGWARSSRTDKGVHSLATTISLKMEIPDHAWKDDPWGIALANYVNSNLPKDVKVFSILPSQRTFDARRECNVRKYSYLLPAEIIGIRTDFCSAEIDHHLSEFNNILKSFEGEHPFHNYTIRSKYRKQSPGKGGFRKRKISSKEASNSESEESDGLEKCEIDGVAILDCTRDDTIPPNSSYSDGNSVDILEKHEDSLQDQGSLIPVRARWLHEPDEGDRISASHFRKIYACSCGKLEKSLGIDYIEINICGESFMLHQIRKMVGTAVAVKRKLLPRDIMELSLTKFSRIILPLAPSEVLILRGNQYTVRNHRSGLATRPELQTLVESEEILKAVDEFYKHVLLPRVSKFLEPSQAPWKEWVEILDANTSIPDAELEEVRKAWKAWKDDFRN</sequence>
<accession>A0A200R3F0</accession>
<dbReference type="OMA" id="VIGIKSH"/>
<dbReference type="STRING" id="56857.A0A200R3F0"/>
<feature type="region of interest" description="Disordered" evidence="7">
    <location>
        <begin position="255"/>
        <end position="288"/>
    </location>
</feature>
<feature type="compositionally biased region" description="Basic residues" evidence="7">
    <location>
        <begin position="255"/>
        <end position="272"/>
    </location>
</feature>
<keyword evidence="3" id="KW-0413">Isomerase</keyword>
<keyword evidence="10" id="KW-1185">Reference proteome</keyword>
<evidence type="ECO:0000256" key="7">
    <source>
        <dbReference type="SAM" id="MobiDB-lite"/>
    </source>
</evidence>
<comment type="similarity">
    <text evidence="1">Belongs to the tRNA pseudouridine synthase TruA family.</text>
</comment>
<name>A0A200R3F0_MACCD</name>